<sequence>MEVKVDVLRKATLRGYTRLMLAYLFCLVLISVYQYIALYLKGVTDSIFGMSFFLAVIHHIGFSALIALLLVIPYRLLEHLKPRLGIKSIFGVVVLLLVVEALLVGYYTRTYIPMGADLLSYSLQDVYTAILKTSRYGVLPVITLGFIILAFYSFFKFTGSFYHYISKMFPFTIVLMSLFLTTLFTERKPINDNKIQHLVYHLITTSLDKTTYIATTKFPLLQPNKPEDVLGAYFNLQEEAPNLVFIIVEGLGQDFVGNEAEFGGFTPFIDELTQKSLYFDHFLSNTGRSFGVVPSLLGSLPFGKSGFLDVQEMPNKLTLFGVLKDNGYHTSFYTGANSSFDHLDQFLRSERVDVIIDKSKYERIYNLQPADAAGASWGYPDKELFEKALSVHKSDHTPRLDVFTTLTTHEPYLTPNQEYYDTKVGRILDNSERYDSRTQKIISKNRAIFSCLLYGDDALQNFMTAYQEKPSYSNTIFIITGDHRLVPIPQHNTLTRYHVPLLFFSPMLKDPKKISAVSSHVDVVPSVLAMLAANYAIDLPRETAWLGSGLDMHSTFRIVKNIPLLRNKNELNDYVAQDKYYTNGDLFRIKKNMELEELVADKGPYEKLLHDFKGLNNYVIAENKIVPAELVLHKVQPENFTKEETVWINSQFNGRDFDNAYETAKQLAFDGDYDKALLLLKFIASKVPSHIDAKILKGRIHAWRKDFKTASVVLEACLKTNPNYDDIYLAMLDVYFWSNENEKVLLLFEKIQDNKIKNIEVTKKVKRSYQILQDKGKESNTLIVNAAIEAFTASEI</sequence>
<keyword evidence="3 6" id="KW-0812">Transmembrane</keyword>
<dbReference type="PANTHER" id="PTHR47371">
    <property type="entry name" value="LIPOTEICHOIC ACID SYNTHASE"/>
    <property type="match status" value="1"/>
</dbReference>
<organism evidence="8 9">
    <name type="scientific">Cellulophaga baltica</name>
    <dbReference type="NCBI Taxonomy" id="76594"/>
    <lineage>
        <taxon>Bacteria</taxon>
        <taxon>Pseudomonadati</taxon>
        <taxon>Bacteroidota</taxon>
        <taxon>Flavobacteriia</taxon>
        <taxon>Flavobacteriales</taxon>
        <taxon>Flavobacteriaceae</taxon>
        <taxon>Cellulophaga</taxon>
    </lineage>
</organism>
<name>A0A1G7G7D2_9FLAO</name>
<keyword evidence="9" id="KW-1185">Reference proteome</keyword>
<keyword evidence="4 6" id="KW-1133">Transmembrane helix</keyword>
<evidence type="ECO:0000256" key="5">
    <source>
        <dbReference type="ARBA" id="ARBA00023136"/>
    </source>
</evidence>
<dbReference type="InterPro" id="IPR050448">
    <property type="entry name" value="OpgB/LTA_synthase_biosynth"/>
</dbReference>
<evidence type="ECO:0000256" key="4">
    <source>
        <dbReference type="ARBA" id="ARBA00022989"/>
    </source>
</evidence>
<dbReference type="Pfam" id="PF00884">
    <property type="entry name" value="Sulfatase"/>
    <property type="match status" value="1"/>
</dbReference>
<feature type="domain" description="Sulfatase N-terminal" evidence="7">
    <location>
        <begin position="241"/>
        <end position="530"/>
    </location>
</feature>
<dbReference type="PANTHER" id="PTHR47371:SF3">
    <property type="entry name" value="PHOSPHOGLYCEROL TRANSFERASE I"/>
    <property type="match status" value="1"/>
</dbReference>
<dbReference type="eggNOG" id="COG0457">
    <property type="taxonomic scope" value="Bacteria"/>
</dbReference>
<feature type="transmembrane region" description="Helical" evidence="6">
    <location>
        <begin position="136"/>
        <end position="155"/>
    </location>
</feature>
<keyword evidence="8" id="KW-0808">Transferase</keyword>
<accession>A0A1G7G7D2</accession>
<feature type="transmembrane region" description="Helical" evidence="6">
    <location>
        <begin position="89"/>
        <end position="108"/>
    </location>
</feature>
<dbReference type="Proteomes" id="UP000182114">
    <property type="component" value="Unassembled WGS sequence"/>
</dbReference>
<dbReference type="InterPro" id="IPR017850">
    <property type="entry name" value="Alkaline_phosphatase_core_sf"/>
</dbReference>
<dbReference type="GO" id="GO:0005886">
    <property type="term" value="C:plasma membrane"/>
    <property type="evidence" value="ECO:0007669"/>
    <property type="project" value="UniProtKB-SubCell"/>
</dbReference>
<dbReference type="RefSeq" id="WP_074538060.1">
    <property type="nucleotide sequence ID" value="NZ_FNBD01000004.1"/>
</dbReference>
<evidence type="ECO:0000313" key="8">
    <source>
        <dbReference type="EMBL" id="SDE84007.1"/>
    </source>
</evidence>
<evidence type="ECO:0000256" key="6">
    <source>
        <dbReference type="SAM" id="Phobius"/>
    </source>
</evidence>
<evidence type="ECO:0000313" key="9">
    <source>
        <dbReference type="Proteomes" id="UP000182114"/>
    </source>
</evidence>
<evidence type="ECO:0000259" key="7">
    <source>
        <dbReference type="Pfam" id="PF00884"/>
    </source>
</evidence>
<proteinExistence type="predicted"/>
<keyword evidence="5 6" id="KW-0472">Membrane</keyword>
<gene>
    <name evidence="8" type="ORF">SAMN04487992_104177</name>
</gene>
<evidence type="ECO:0000256" key="2">
    <source>
        <dbReference type="ARBA" id="ARBA00022475"/>
    </source>
</evidence>
<dbReference type="Gene3D" id="1.25.40.10">
    <property type="entry name" value="Tetratricopeptide repeat domain"/>
    <property type="match status" value="1"/>
</dbReference>
<dbReference type="InterPro" id="IPR011990">
    <property type="entry name" value="TPR-like_helical_dom_sf"/>
</dbReference>
<evidence type="ECO:0000256" key="1">
    <source>
        <dbReference type="ARBA" id="ARBA00004651"/>
    </source>
</evidence>
<feature type="transmembrane region" description="Helical" evidence="6">
    <location>
        <begin position="167"/>
        <end position="185"/>
    </location>
</feature>
<reference evidence="9" key="1">
    <citation type="submission" date="2016-10" db="EMBL/GenBank/DDBJ databases">
        <authorList>
            <person name="Varghese N."/>
            <person name="Submissions S."/>
        </authorList>
    </citation>
    <scope>NUCLEOTIDE SEQUENCE [LARGE SCALE GENOMIC DNA]</scope>
    <source>
        <strain evidence="9">DSM 24729</strain>
    </source>
</reference>
<dbReference type="InterPro" id="IPR000917">
    <property type="entry name" value="Sulfatase_N"/>
</dbReference>
<feature type="transmembrane region" description="Helical" evidence="6">
    <location>
        <begin position="52"/>
        <end position="77"/>
    </location>
</feature>
<dbReference type="GO" id="GO:0016740">
    <property type="term" value="F:transferase activity"/>
    <property type="evidence" value="ECO:0007669"/>
    <property type="project" value="UniProtKB-KW"/>
</dbReference>
<dbReference type="EMBL" id="FNBD01000004">
    <property type="protein sequence ID" value="SDE84007.1"/>
    <property type="molecule type" value="Genomic_DNA"/>
</dbReference>
<dbReference type="SUPFAM" id="SSF53649">
    <property type="entry name" value="Alkaline phosphatase-like"/>
    <property type="match status" value="1"/>
</dbReference>
<dbReference type="SUPFAM" id="SSF48452">
    <property type="entry name" value="TPR-like"/>
    <property type="match status" value="1"/>
</dbReference>
<comment type="subcellular location">
    <subcellularLocation>
        <location evidence="1">Cell membrane</location>
        <topology evidence="1">Multi-pass membrane protein</topology>
    </subcellularLocation>
</comment>
<evidence type="ECO:0000256" key="3">
    <source>
        <dbReference type="ARBA" id="ARBA00022692"/>
    </source>
</evidence>
<dbReference type="Gene3D" id="3.40.720.10">
    <property type="entry name" value="Alkaline Phosphatase, subunit A"/>
    <property type="match status" value="1"/>
</dbReference>
<dbReference type="CDD" id="cd16015">
    <property type="entry name" value="LTA_synthase"/>
    <property type="match status" value="1"/>
</dbReference>
<feature type="transmembrane region" description="Helical" evidence="6">
    <location>
        <begin position="21"/>
        <end position="40"/>
    </location>
</feature>
<dbReference type="eggNOG" id="COG1368">
    <property type="taxonomic scope" value="Bacteria"/>
</dbReference>
<protein>
    <submittedName>
        <fullName evidence="8">Phosphoglycerol transferase MdoB</fullName>
    </submittedName>
</protein>
<dbReference type="AlphaFoldDB" id="A0A1G7G7D2"/>
<keyword evidence="2" id="KW-1003">Cell membrane</keyword>